<accession>A0A1S8XBD1</accession>
<evidence type="ECO:0000313" key="3">
    <source>
        <dbReference type="Proteomes" id="UP000243686"/>
    </source>
</evidence>
<dbReference type="Proteomes" id="UP000243686">
    <property type="component" value="Unassembled WGS sequence"/>
</dbReference>
<evidence type="ECO:0000313" key="2">
    <source>
        <dbReference type="EMBL" id="OON24007.1"/>
    </source>
</evidence>
<name>A0A1S8XBD1_OPIVI</name>
<evidence type="ECO:0000256" key="1">
    <source>
        <dbReference type="SAM" id="MobiDB-lite"/>
    </source>
</evidence>
<feature type="compositionally biased region" description="Basic residues" evidence="1">
    <location>
        <begin position="38"/>
        <end position="49"/>
    </location>
</feature>
<proteinExistence type="predicted"/>
<dbReference type="EMBL" id="KV891463">
    <property type="protein sequence ID" value="OON24007.1"/>
    <property type="molecule type" value="Genomic_DNA"/>
</dbReference>
<organism evidence="2 3">
    <name type="scientific">Opisthorchis viverrini</name>
    <name type="common">Southeast Asian liver fluke</name>
    <dbReference type="NCBI Taxonomy" id="6198"/>
    <lineage>
        <taxon>Eukaryota</taxon>
        <taxon>Metazoa</taxon>
        <taxon>Spiralia</taxon>
        <taxon>Lophotrochozoa</taxon>
        <taxon>Platyhelminthes</taxon>
        <taxon>Trematoda</taxon>
        <taxon>Digenea</taxon>
        <taxon>Opisthorchiida</taxon>
        <taxon>Opisthorchiata</taxon>
        <taxon>Opisthorchiidae</taxon>
        <taxon>Opisthorchis</taxon>
    </lineage>
</organism>
<keyword evidence="3" id="KW-1185">Reference proteome</keyword>
<reference evidence="2 3" key="1">
    <citation type="submission" date="2015-03" db="EMBL/GenBank/DDBJ databases">
        <title>Draft genome of the nematode, Opisthorchis viverrini.</title>
        <authorList>
            <person name="Mitreva M."/>
        </authorList>
    </citation>
    <scope>NUCLEOTIDE SEQUENCE [LARGE SCALE GENOMIC DNA]</scope>
    <source>
        <strain evidence="2">Khon Kaen</strain>
    </source>
</reference>
<protein>
    <submittedName>
        <fullName evidence="2">Uncharacterized protein</fullName>
    </submittedName>
</protein>
<dbReference type="AlphaFoldDB" id="A0A1S8XBD1"/>
<feature type="region of interest" description="Disordered" evidence="1">
    <location>
        <begin position="27"/>
        <end position="69"/>
    </location>
</feature>
<gene>
    <name evidence="2" type="ORF">X801_00081</name>
</gene>
<sequence length="138" mass="15059">MTSYHIRHPAHVYWVHAGLAHVWERTPSAGRNNDTPSPHRRSKFNRIRKKIDEDSQCSTQNGVSAPDYRSKATEATVLRDVNTPNADAISVHYNQLKPANSCDPLNTDLISVPPGALPIAENTVEVPALGASAVAISQ</sequence>